<evidence type="ECO:0000313" key="3">
    <source>
        <dbReference type="EMBL" id="EYB68566.1"/>
    </source>
</evidence>
<dbReference type="PANTHER" id="PTHR30137:SF6">
    <property type="entry name" value="LUCIFERASE-LIKE MONOOXYGENASE"/>
    <property type="match status" value="1"/>
</dbReference>
<dbReference type="InterPro" id="IPR011251">
    <property type="entry name" value="Luciferase-like_dom"/>
</dbReference>
<dbReference type="GO" id="GO:0005829">
    <property type="term" value="C:cytosol"/>
    <property type="evidence" value="ECO:0007669"/>
    <property type="project" value="TreeGrafter"/>
</dbReference>
<dbReference type="OrthoDB" id="9780518at2"/>
<proteinExistence type="predicted"/>
<dbReference type="SUPFAM" id="SSF51679">
    <property type="entry name" value="Bacterial luciferase-like"/>
    <property type="match status" value="1"/>
</dbReference>
<dbReference type="RefSeq" id="WP_051517217.1">
    <property type="nucleotide sequence ID" value="NZ_JHAC01000021.1"/>
</dbReference>
<evidence type="ECO:0000259" key="2">
    <source>
        <dbReference type="Pfam" id="PF00296"/>
    </source>
</evidence>
<accession>A0A016QRH6</accession>
<evidence type="ECO:0000313" key="4">
    <source>
        <dbReference type="Proteomes" id="UP000020492"/>
    </source>
</evidence>
<organism evidence="3 4">
    <name type="scientific">Deinococcus phoenicis</name>
    <dbReference type="NCBI Taxonomy" id="1476583"/>
    <lineage>
        <taxon>Bacteria</taxon>
        <taxon>Thermotogati</taxon>
        <taxon>Deinococcota</taxon>
        <taxon>Deinococci</taxon>
        <taxon>Deinococcales</taxon>
        <taxon>Deinococcaceae</taxon>
        <taxon>Deinococcus</taxon>
    </lineage>
</organism>
<protein>
    <submittedName>
        <fullName evidence="3">Luciferase-like protein</fullName>
    </submittedName>
</protein>
<comment type="caution">
    <text evidence="3">The sequence shown here is derived from an EMBL/GenBank/DDBJ whole genome shotgun (WGS) entry which is preliminary data.</text>
</comment>
<dbReference type="FunFam" id="3.20.20.30:FF:000002">
    <property type="entry name" value="LLM class flavin-dependent oxidoreductase"/>
    <property type="match status" value="1"/>
</dbReference>
<dbReference type="eggNOG" id="COG2141">
    <property type="taxonomic scope" value="Bacteria"/>
</dbReference>
<dbReference type="GO" id="GO:0016705">
    <property type="term" value="F:oxidoreductase activity, acting on paired donors, with incorporation or reduction of molecular oxygen"/>
    <property type="evidence" value="ECO:0007669"/>
    <property type="project" value="InterPro"/>
</dbReference>
<dbReference type="InterPro" id="IPR050766">
    <property type="entry name" value="Bact_Lucif_Oxidored"/>
</dbReference>
<keyword evidence="4" id="KW-1185">Reference proteome</keyword>
<feature type="domain" description="Luciferase-like" evidence="2">
    <location>
        <begin position="12"/>
        <end position="318"/>
    </location>
</feature>
<name>A0A016QRH6_9DEIO</name>
<dbReference type="PATRIC" id="fig|1476583.3.peg.1406"/>
<reference evidence="3 4" key="1">
    <citation type="submission" date="2014-03" db="EMBL/GenBank/DDBJ databases">
        <title>Draft genome sequence of Deinococcus phoenicis 1P10ME.</title>
        <authorList>
            <person name="Stepanov V.G."/>
            <person name="Vaishampayan P."/>
            <person name="Venkateswaran K."/>
            <person name="Fox G.E."/>
        </authorList>
    </citation>
    <scope>NUCLEOTIDE SEQUENCE [LARGE SCALE GENOMIC DNA]</scope>
    <source>
        <strain evidence="3 4">1P10ME</strain>
    </source>
</reference>
<dbReference type="AlphaFoldDB" id="A0A016QRH6"/>
<sequence length="360" mass="37247">MVSSSSSLPLSVLDLVPVPSGSDAPAALRETLTLAQEAERLGYTRYWVAEHHNMRALAASVPAVVLAALSQVTSRLRLGAGGVMLPNHAPLAVAEAYRLLSALAPGRVDLGLGRAPGTDGRTARALRGAAGLLEDPFERQLAELIAFGTGAFPEGHPFAGVTAAPADTAGTPTLFPPLWLLSSSGYGARAAAVLGAGLAFAQHINPSVTDAASAIRTYRAAFRPSAAFPEARAIVAASVICAPTPEEAEDLAASLGLMFLRLGRGEVAPFPSVAEAHAYPYTPHEQAQVAASRERVFIGDPSVVRARLLALAEQTGADELMLTTLLHDPAARRRSYALVAEALGLSGLGLSGTPLTFQTV</sequence>
<dbReference type="NCBIfam" id="TIGR03558">
    <property type="entry name" value="oxido_grp_1"/>
    <property type="match status" value="1"/>
</dbReference>
<dbReference type="EMBL" id="JHAC01000021">
    <property type="protein sequence ID" value="EYB68566.1"/>
    <property type="molecule type" value="Genomic_DNA"/>
</dbReference>
<dbReference type="InterPro" id="IPR036661">
    <property type="entry name" value="Luciferase-like_sf"/>
</dbReference>
<dbReference type="STRING" id="1476583.DEIPH_ctg021orf0087"/>
<dbReference type="PANTHER" id="PTHR30137">
    <property type="entry name" value="LUCIFERASE-LIKE MONOOXYGENASE"/>
    <property type="match status" value="1"/>
</dbReference>
<dbReference type="InterPro" id="IPR019949">
    <property type="entry name" value="CmoO-like"/>
</dbReference>
<dbReference type="Proteomes" id="UP000020492">
    <property type="component" value="Unassembled WGS sequence"/>
</dbReference>
<dbReference type="Gene3D" id="3.20.20.30">
    <property type="entry name" value="Luciferase-like domain"/>
    <property type="match status" value="1"/>
</dbReference>
<comment type="similarity">
    <text evidence="1">To bacterial alkanal monooxygenase alpha and beta chains.</text>
</comment>
<dbReference type="Pfam" id="PF00296">
    <property type="entry name" value="Bac_luciferase"/>
    <property type="match status" value="1"/>
</dbReference>
<gene>
    <name evidence="3" type="ORF">DEIPH_ctg021orf0087</name>
</gene>
<evidence type="ECO:0000256" key="1">
    <source>
        <dbReference type="ARBA" id="ARBA00007789"/>
    </source>
</evidence>